<dbReference type="PANTHER" id="PTHR37486">
    <property type="entry name" value="STRINGENT STARVATION PROTEIN B"/>
    <property type="match status" value="1"/>
</dbReference>
<keyword evidence="3" id="KW-1185">Reference proteome</keyword>
<dbReference type="EMBL" id="CP032096">
    <property type="protein sequence ID" value="QBZ83767.1"/>
    <property type="molecule type" value="Genomic_DNA"/>
</dbReference>
<organism evidence="2 3">
    <name type="scientific">Hydrogenovibrio crunogenus</name>
    <dbReference type="NCBI Taxonomy" id="39765"/>
    <lineage>
        <taxon>Bacteria</taxon>
        <taxon>Pseudomonadati</taxon>
        <taxon>Pseudomonadota</taxon>
        <taxon>Gammaproteobacteria</taxon>
        <taxon>Thiotrichales</taxon>
        <taxon>Piscirickettsiaceae</taxon>
        <taxon>Hydrogenovibrio</taxon>
    </lineage>
</organism>
<evidence type="ECO:0000256" key="1">
    <source>
        <dbReference type="SAM" id="MobiDB-lite"/>
    </source>
</evidence>
<dbReference type="Pfam" id="PF04386">
    <property type="entry name" value="SspB"/>
    <property type="match status" value="1"/>
</dbReference>
<reference evidence="2 3" key="1">
    <citation type="submission" date="2018-08" db="EMBL/GenBank/DDBJ databases">
        <title>Horizontal acquisition of hydrogen conversion ability and other habitat adaptations in Hydrogenovibrio crunogenus strains.</title>
        <authorList>
            <person name="Gonnella G."/>
            <person name="Adam N."/>
            <person name="Perner M."/>
        </authorList>
    </citation>
    <scope>NUCLEOTIDE SEQUENCE [LARGE SCALE GENOMIC DNA]</scope>
    <source>
        <strain evidence="2 3">SP-41</strain>
    </source>
</reference>
<evidence type="ECO:0000313" key="2">
    <source>
        <dbReference type="EMBL" id="QBZ83767.1"/>
    </source>
</evidence>
<feature type="compositionally biased region" description="Basic residues" evidence="1">
    <location>
        <begin position="142"/>
        <end position="153"/>
    </location>
</feature>
<dbReference type="PANTHER" id="PTHR37486:SF1">
    <property type="entry name" value="STRINGENT STARVATION PROTEIN B"/>
    <property type="match status" value="1"/>
</dbReference>
<evidence type="ECO:0000313" key="3">
    <source>
        <dbReference type="Proteomes" id="UP000296201"/>
    </source>
</evidence>
<dbReference type="GO" id="GO:0045732">
    <property type="term" value="P:positive regulation of protein catabolic process"/>
    <property type="evidence" value="ECO:0007669"/>
    <property type="project" value="TreeGrafter"/>
</dbReference>
<dbReference type="GO" id="GO:0005829">
    <property type="term" value="C:cytosol"/>
    <property type="evidence" value="ECO:0007669"/>
    <property type="project" value="TreeGrafter"/>
</dbReference>
<dbReference type="Gene3D" id="2.30.30.220">
    <property type="entry name" value="SspB-like"/>
    <property type="match status" value="1"/>
</dbReference>
<gene>
    <name evidence="2" type="primary">sspB</name>
    <name evidence="2" type="ORF">GHNINEIG_01829</name>
</gene>
<dbReference type="NCBIfam" id="NF008769">
    <property type="entry name" value="PRK11798.2-5"/>
    <property type="match status" value="1"/>
</dbReference>
<dbReference type="PIRSF" id="PIRSF005276">
    <property type="entry name" value="SspB"/>
    <property type="match status" value="1"/>
</dbReference>
<sequence>MISNRPYMIRALFDWIVDNEWTPHLQVDANYPGIQVPMEFAQDGVIVLNVHPDAVRELQFANDWFFFKARFQGVEREIGFPPEAVLAIFARENGQGMPFPPEPYPEEMESTTERPSLSAVDSTDTDEPSSSKTNSERSKTDKAKKRSHLSVVK</sequence>
<dbReference type="InterPro" id="IPR036760">
    <property type="entry name" value="SspB-like_sf"/>
</dbReference>
<dbReference type="SUPFAM" id="SSF101738">
    <property type="entry name" value="SspB-like"/>
    <property type="match status" value="1"/>
</dbReference>
<dbReference type="OrthoDB" id="9797358at2"/>
<protein>
    <submittedName>
        <fullName evidence="2">Stringent starvation protein B</fullName>
    </submittedName>
</protein>
<dbReference type="AlphaFoldDB" id="A0A4P7P100"/>
<dbReference type="Proteomes" id="UP000296201">
    <property type="component" value="Chromosome"/>
</dbReference>
<dbReference type="RefSeq" id="WP_135796362.1">
    <property type="nucleotide sequence ID" value="NZ_CP032096.1"/>
</dbReference>
<name>A0A4P7P100_9GAMM</name>
<accession>A0A4P7P100</accession>
<dbReference type="GO" id="GO:0005840">
    <property type="term" value="C:ribosome"/>
    <property type="evidence" value="ECO:0007669"/>
    <property type="project" value="TreeGrafter"/>
</dbReference>
<feature type="region of interest" description="Disordered" evidence="1">
    <location>
        <begin position="95"/>
        <end position="153"/>
    </location>
</feature>
<dbReference type="InterPro" id="IPR007481">
    <property type="entry name" value="SspB"/>
</dbReference>
<proteinExistence type="predicted"/>